<dbReference type="GO" id="GO:0005507">
    <property type="term" value="F:copper ion binding"/>
    <property type="evidence" value="ECO:0007669"/>
    <property type="project" value="InterPro"/>
</dbReference>
<dbReference type="SUPFAM" id="SSF54416">
    <property type="entry name" value="Amine oxidase N-terminal region"/>
    <property type="match status" value="2"/>
</dbReference>
<dbReference type="GO" id="GO:0009308">
    <property type="term" value="P:amine metabolic process"/>
    <property type="evidence" value="ECO:0007669"/>
    <property type="project" value="UniProtKB-UniRule"/>
</dbReference>
<dbReference type="Pfam" id="PF09248">
    <property type="entry name" value="DUF1965"/>
    <property type="match status" value="1"/>
</dbReference>
<dbReference type="Proteomes" id="UP001197093">
    <property type="component" value="Unassembled WGS sequence"/>
</dbReference>
<dbReference type="SUPFAM" id="SSF49998">
    <property type="entry name" value="Amine oxidase catalytic domain"/>
    <property type="match status" value="1"/>
</dbReference>
<evidence type="ECO:0000256" key="2">
    <source>
        <dbReference type="ARBA" id="ARBA00007983"/>
    </source>
</evidence>
<protein>
    <recommendedName>
        <fullName evidence="9">Amine oxidase</fullName>
        <ecNumber evidence="9">1.4.3.-</ecNumber>
    </recommendedName>
</protein>
<comment type="similarity">
    <text evidence="2 9">Belongs to the copper/topaquinone oxidase family.</text>
</comment>
<dbReference type="Gene3D" id="3.10.450.40">
    <property type="match status" value="2"/>
</dbReference>
<keyword evidence="4 7" id="KW-0801">TPQ</keyword>
<reference evidence="12" key="1">
    <citation type="submission" date="2023-02" db="EMBL/GenBank/DDBJ databases">
        <authorList>
            <person name="Palmer J.M."/>
        </authorList>
    </citation>
    <scope>NUCLEOTIDE SEQUENCE</scope>
    <source>
        <strain evidence="12">FW57</strain>
    </source>
</reference>
<comment type="caution">
    <text evidence="12">The sequence shown here is derived from an EMBL/GenBank/DDBJ whole genome shotgun (WGS) entry which is preliminary data.</text>
</comment>
<dbReference type="EC" id="1.4.3.-" evidence="9"/>
<comment type="cofactor">
    <cofactor evidence="1">
        <name>Cu cation</name>
        <dbReference type="ChEBI" id="CHEBI:23378"/>
    </cofactor>
</comment>
<comment type="PTM">
    <text evidence="8 9">Topaquinone (TPQ) is generated by copper-dependent autoxidation of a specific tyrosyl residue.</text>
</comment>
<feature type="active site" description="Proton acceptor" evidence="7">
    <location>
        <position position="431"/>
    </location>
</feature>
<evidence type="ECO:0000256" key="7">
    <source>
        <dbReference type="PIRSR" id="PIRSR600269-50"/>
    </source>
</evidence>
<evidence type="ECO:0000256" key="4">
    <source>
        <dbReference type="ARBA" id="ARBA00022772"/>
    </source>
</evidence>
<organism evidence="12 13">
    <name type="scientific">Staphylotrichum longicolle</name>
    <dbReference type="NCBI Taxonomy" id="669026"/>
    <lineage>
        <taxon>Eukaryota</taxon>
        <taxon>Fungi</taxon>
        <taxon>Dikarya</taxon>
        <taxon>Ascomycota</taxon>
        <taxon>Pezizomycotina</taxon>
        <taxon>Sordariomycetes</taxon>
        <taxon>Sordariomycetidae</taxon>
        <taxon>Sordariales</taxon>
        <taxon>Chaetomiaceae</taxon>
        <taxon>Staphylotrichum</taxon>
    </lineage>
</organism>
<proteinExistence type="inferred from homology"/>
<evidence type="ECO:0000259" key="11">
    <source>
        <dbReference type="Pfam" id="PF09248"/>
    </source>
</evidence>
<feature type="domain" description="DUF1965" evidence="11">
    <location>
        <begin position="278"/>
        <end position="342"/>
    </location>
</feature>
<dbReference type="InterPro" id="IPR000269">
    <property type="entry name" value="Cu_amine_oxidase"/>
</dbReference>
<comment type="cofactor">
    <cofactor evidence="9">
        <name>Cu cation</name>
        <dbReference type="ChEBI" id="CHEBI:23378"/>
    </cofactor>
    <text evidence="9">Contains 1 topaquinone per subunit.</text>
</comment>
<dbReference type="GO" id="GO:0005886">
    <property type="term" value="C:plasma membrane"/>
    <property type="evidence" value="ECO:0007669"/>
    <property type="project" value="TreeGrafter"/>
</dbReference>
<dbReference type="Gene3D" id="2.70.98.20">
    <property type="entry name" value="Copper amine oxidase, catalytic domain"/>
    <property type="match status" value="1"/>
</dbReference>
<dbReference type="PANTHER" id="PTHR10638:SF20">
    <property type="entry name" value="AMINE OXIDASE"/>
    <property type="match status" value="1"/>
</dbReference>
<feature type="domain" description="Copper amine oxidase catalytic" evidence="10">
    <location>
        <begin position="357"/>
        <end position="766"/>
    </location>
</feature>
<dbReference type="PRINTS" id="PR00766">
    <property type="entry name" value="CUDAOXIDASE"/>
</dbReference>
<dbReference type="PANTHER" id="PTHR10638">
    <property type="entry name" value="COPPER AMINE OXIDASE"/>
    <property type="match status" value="1"/>
</dbReference>
<dbReference type="InterPro" id="IPR016182">
    <property type="entry name" value="Cu_amine_oxidase_N-reg"/>
</dbReference>
<evidence type="ECO:0000256" key="9">
    <source>
        <dbReference type="RuleBase" id="RU000672"/>
    </source>
</evidence>
<feature type="active site" description="Schiff-base intermediate with substrate; via topaquinone" evidence="7">
    <location>
        <position position="521"/>
    </location>
</feature>
<keyword evidence="6 9" id="KW-0186">Copper</keyword>
<evidence type="ECO:0000313" key="12">
    <source>
        <dbReference type="EMBL" id="KAG7284991.1"/>
    </source>
</evidence>
<dbReference type="AlphaFoldDB" id="A0AAD4EPN4"/>
<dbReference type="Pfam" id="PF01179">
    <property type="entry name" value="Cu_amine_oxid"/>
    <property type="match status" value="1"/>
</dbReference>
<keyword evidence="13" id="KW-1185">Reference proteome</keyword>
<dbReference type="GO" id="GO:0048038">
    <property type="term" value="F:quinone binding"/>
    <property type="evidence" value="ECO:0007669"/>
    <property type="project" value="InterPro"/>
</dbReference>
<name>A0AAD4EPN4_9PEZI</name>
<evidence type="ECO:0000256" key="5">
    <source>
        <dbReference type="ARBA" id="ARBA00023002"/>
    </source>
</evidence>
<feature type="modified residue" description="2',4',5'-topaquinone" evidence="8">
    <location>
        <position position="521"/>
    </location>
</feature>
<dbReference type="InterPro" id="IPR036460">
    <property type="entry name" value="Cu_amine_oxidase_C_sf"/>
</dbReference>
<evidence type="ECO:0000259" key="10">
    <source>
        <dbReference type="Pfam" id="PF01179"/>
    </source>
</evidence>
<evidence type="ECO:0000256" key="6">
    <source>
        <dbReference type="ARBA" id="ARBA00023008"/>
    </source>
</evidence>
<evidence type="ECO:0000256" key="1">
    <source>
        <dbReference type="ARBA" id="ARBA00001935"/>
    </source>
</evidence>
<evidence type="ECO:0000313" key="13">
    <source>
        <dbReference type="Proteomes" id="UP001197093"/>
    </source>
</evidence>
<accession>A0AAD4EPN4</accession>
<dbReference type="EMBL" id="JAHCVI010000005">
    <property type="protein sequence ID" value="KAG7284991.1"/>
    <property type="molecule type" value="Genomic_DNA"/>
</dbReference>
<gene>
    <name evidence="12" type="ORF">NEMBOFW57_009609</name>
</gene>
<dbReference type="InterPro" id="IPR015798">
    <property type="entry name" value="Cu_amine_oxidase_C"/>
</dbReference>
<evidence type="ECO:0000256" key="8">
    <source>
        <dbReference type="PIRSR" id="PIRSR600269-51"/>
    </source>
</evidence>
<keyword evidence="3 9" id="KW-0479">Metal-binding</keyword>
<dbReference type="InterPro" id="IPR015328">
    <property type="entry name" value="DUF1965"/>
</dbReference>
<dbReference type="GO" id="GO:0008131">
    <property type="term" value="F:primary methylamine oxidase activity"/>
    <property type="evidence" value="ECO:0007669"/>
    <property type="project" value="InterPro"/>
</dbReference>
<sequence>MQLLVPESKYKARQNASLKTNNAITQLSNLIDISGKLPKMFVKHLLAALAATALSVQARPEPDLWRRAISLASAGASTCGLSDEAPHVKAPKANPWAPISPADVKAVWAFVHAPEQGLNLTNPTNATLTDNYVFWIDTLLLTYIDGTAEAPPKYARVVVFEGGKVEPVSQEYMVGPLPVSNKTTLAKYDYIFNGGSGGTVPFNARYLDGKRSAGYEPLLKSVMTEVADITKALINGTYYGSSDNRTDIVEASTGPNSLDGTTSWVTSMFRYPGQASYMVPLDFYVLLDITGTDITKYSLRGFVTNTRFFPTTAALRAAFEAGELKNPYPQTRDNSWAILDHKPEMGVRDLEDRLSPQSLEVGGKRYKLDREQQYVEFMGWSFYMSFTRVLGLQFYDIRFKGDRILYELSLQEAAAQYAGNQPKASNTVYHDTYFSIGTYSATLVEGFDCPYGATMLNISFPTGSGTTEVHPAAICIFEADSGYPLARHRTGSRGNPNGFSHLGSVKGSALHVRTVATVGNYDYLFDYAFHVDGSMEIEVRASGYLQSSPYYEDQGEFGPRVYTSTQGSYHDHVINFKADFDIITAANSLQRTDLTVVNQTQPWFPELGTFTQMSLKSHNLETETQFNWAPNGQSMFTVINPTSPNKWGTPRGYRLVPGKSPIHLSIADSPFSLHQSHMLKSDLAVTRQHDNEPYANSWHNINLPSKPQQDFAKFFDGEGVDGEDLVVWFNLGMHHYTRSEDVPVTLFSEAVSSIVFAPQNFFDRAPEGDLRNRRVVLSDAKTGAISYEDYGIPLPMCKVEVEEPATKILPWVTI</sequence>
<keyword evidence="5 9" id="KW-0560">Oxidoreductase</keyword>
<evidence type="ECO:0000256" key="3">
    <source>
        <dbReference type="ARBA" id="ARBA00022723"/>
    </source>
</evidence>